<gene>
    <name evidence="4" type="ORF">LMK00_08705</name>
</gene>
<protein>
    <submittedName>
        <fullName evidence="4">SsDNA-binding domain-containing protein</fullName>
    </submittedName>
</protein>
<proteinExistence type="predicted"/>
<dbReference type="Pfam" id="PF06114">
    <property type="entry name" value="Peptidase_M78"/>
    <property type="match status" value="1"/>
</dbReference>
<evidence type="ECO:0000313" key="5">
    <source>
        <dbReference type="Proteomes" id="UP001056730"/>
    </source>
</evidence>
<dbReference type="KEGG" id="lfo:LMK00_08705"/>
<dbReference type="GO" id="GO:0003697">
    <property type="term" value="F:single-stranded DNA binding"/>
    <property type="evidence" value="ECO:0007669"/>
    <property type="project" value="InterPro"/>
</dbReference>
<organism evidence="4 5">
    <name type="scientific">Lactococcus formosensis</name>
    <dbReference type="NCBI Taxonomy" id="1281486"/>
    <lineage>
        <taxon>Bacteria</taxon>
        <taxon>Bacillati</taxon>
        <taxon>Bacillota</taxon>
        <taxon>Bacilli</taxon>
        <taxon>Lactobacillales</taxon>
        <taxon>Streptococcaceae</taxon>
        <taxon>Lactococcus</taxon>
    </lineage>
</organism>
<dbReference type="RefSeq" id="WP_252175303.1">
    <property type="nucleotide sequence ID" value="NZ_CP086395.1"/>
</dbReference>
<feature type="domain" description="IrrE N-terminal-like" evidence="2">
    <location>
        <begin position="307"/>
        <end position="363"/>
    </location>
</feature>
<sequence>MENEKNTAATLFDFKQISREVFEERISSSEVKWEDIKSENGSLDMDAAWQKFLEDVRASKESYLQDLKSKESQKFDQKFNEFFFEGGQEAYELSIEEGQELRYRATAIDYFVDMYEGRLNTLTEAQEITPDPKLVELVKAKDYKALSEHLREGIQDYLKGDVFKNYLNFISKFHKYSQKNIRLILAQNPQAENVASFNKWKELESPVKKGSKALYIYAPNPYIKKDKDNKPMLDENGEVIKEMTFKLVPVFDVSQTQKPELLPQPIYNLEEKIGSSERFVKVFQAIEQISPVPIALKETGGGINGYYSPGDKQIVVNKNMGKEMTLKTLIHEVTHAMLHTNSSAIFGDKTYRKQEFEAESVAYIVSNHLKVDASSYSFAYLSSWTNQGKDLKELEGSLDAITKQAQTMIEGIEKTLNKSYGLEQPQNKFEERLAVANEKKMIDKPEKSEAISNDEPKKSHPQRNR</sequence>
<dbReference type="Gene3D" id="1.10.10.2910">
    <property type="match status" value="1"/>
</dbReference>
<dbReference type="InterPro" id="IPR013610">
    <property type="entry name" value="ArdC_N"/>
</dbReference>
<dbReference type="EMBL" id="CP086395">
    <property type="protein sequence ID" value="USJ19904.1"/>
    <property type="molecule type" value="Genomic_DNA"/>
</dbReference>
<accession>A0A9Q8Y1L8</accession>
<feature type="region of interest" description="Disordered" evidence="1">
    <location>
        <begin position="437"/>
        <end position="465"/>
    </location>
</feature>
<feature type="compositionally biased region" description="Basic and acidic residues" evidence="1">
    <location>
        <begin position="437"/>
        <end position="458"/>
    </location>
</feature>
<name>A0A9Q8Y1L8_9LACT</name>
<reference evidence="4" key="1">
    <citation type="journal article" date="2022" name="Front. Microbiol.">
        <title>Feed Insects as a Reservoir of Granadaene-Producing Lactococci.</title>
        <authorList>
            <person name="Neuzil-Bunesova V."/>
            <person name="Ramirez Garcia A."/>
            <person name="Modrackova N."/>
            <person name="Makovska M."/>
            <person name="Sabolova M."/>
            <person name="Sproer C."/>
            <person name="Bunk B."/>
            <person name="Blom J."/>
            <person name="Schwab C."/>
        </authorList>
    </citation>
    <scope>NUCLEOTIDE SEQUENCE</scope>
    <source>
        <strain evidence="4">I4/6O</strain>
    </source>
</reference>
<evidence type="ECO:0000259" key="3">
    <source>
        <dbReference type="Pfam" id="PF08401"/>
    </source>
</evidence>
<dbReference type="Pfam" id="PF08401">
    <property type="entry name" value="ArdcN"/>
    <property type="match status" value="1"/>
</dbReference>
<dbReference type="Proteomes" id="UP001056730">
    <property type="component" value="Chromosome"/>
</dbReference>
<dbReference type="InterPro" id="IPR010359">
    <property type="entry name" value="IrrE_HExxH"/>
</dbReference>
<dbReference type="AlphaFoldDB" id="A0A9Q8Y1L8"/>
<evidence type="ECO:0000259" key="2">
    <source>
        <dbReference type="Pfam" id="PF06114"/>
    </source>
</evidence>
<evidence type="ECO:0000256" key="1">
    <source>
        <dbReference type="SAM" id="MobiDB-lite"/>
    </source>
</evidence>
<evidence type="ECO:0000313" key="4">
    <source>
        <dbReference type="EMBL" id="USJ19904.1"/>
    </source>
</evidence>
<feature type="domain" description="N-terminal" evidence="3">
    <location>
        <begin position="166"/>
        <end position="251"/>
    </location>
</feature>